<protein>
    <submittedName>
        <fullName evidence="1">Uncharacterized protein</fullName>
    </submittedName>
</protein>
<dbReference type="PROSITE" id="PS51257">
    <property type="entry name" value="PROKAR_LIPOPROTEIN"/>
    <property type="match status" value="1"/>
</dbReference>
<name>A0A4Z0V2G0_9BACT</name>
<accession>A0A4Z0V2G0</accession>
<reference evidence="1 2" key="1">
    <citation type="submission" date="2019-02" db="EMBL/GenBank/DDBJ databases">
        <title>Isolation and identification of novel species under the genus Muribaculum.</title>
        <authorList>
            <person name="Miyake S."/>
            <person name="Ding Y."/>
            <person name="Low A."/>
            <person name="Soh M."/>
            <person name="Seedorf H."/>
        </authorList>
    </citation>
    <scope>NUCLEOTIDE SEQUENCE [LARGE SCALE GENOMIC DNA]</scope>
    <source>
        <strain evidence="1 2">TLL-A3</strain>
    </source>
</reference>
<keyword evidence="2" id="KW-1185">Reference proteome</keyword>
<gene>
    <name evidence="1" type="ORF">EZ315_14000</name>
</gene>
<dbReference type="EMBL" id="SJSA01000002">
    <property type="protein sequence ID" value="TGG36934.1"/>
    <property type="molecule type" value="Genomic_DNA"/>
</dbReference>
<dbReference type="Proteomes" id="UP000297635">
    <property type="component" value="Unassembled WGS sequence"/>
</dbReference>
<organism evidence="1 2">
    <name type="scientific">Duncaniella freteri</name>
    <dbReference type="NCBI Taxonomy" id="2530391"/>
    <lineage>
        <taxon>Bacteria</taxon>
        <taxon>Pseudomonadati</taxon>
        <taxon>Bacteroidota</taxon>
        <taxon>Bacteroidia</taxon>
        <taxon>Bacteroidales</taxon>
        <taxon>Muribaculaceae</taxon>
        <taxon>Duncaniella</taxon>
    </lineage>
</organism>
<comment type="caution">
    <text evidence="1">The sequence shown here is derived from an EMBL/GenBank/DDBJ whole genome shotgun (WGS) entry which is preliminary data.</text>
</comment>
<evidence type="ECO:0000313" key="1">
    <source>
        <dbReference type="EMBL" id="TGG36934.1"/>
    </source>
</evidence>
<dbReference type="AlphaFoldDB" id="A0A4Z0V2G0"/>
<dbReference type="RefSeq" id="WP_135472636.1">
    <property type="nucleotide sequence ID" value="NZ_SJSA01000002.1"/>
</dbReference>
<proteinExistence type="predicted"/>
<dbReference type="GeneID" id="82150903"/>
<sequence length="197" mass="22578">MRKLLYLVFTAAIMMTACNNKPKTSTNKTKGLSIDSLVVPYDDEYFSALLPQGWTWATDTCETWQIKHIVDSLRITSGVTEFYPPDNSFKIRLVKGATRWLAPNNPVSDWVSMILMRADADSTCIYISEVRDSLQVDEHEACNVWTAYDLGGDTIIQDQYVVIKDKYDLYYLSGVFDYGDEKSDRLWNKILSTIKLK</sequence>
<evidence type="ECO:0000313" key="2">
    <source>
        <dbReference type="Proteomes" id="UP000297635"/>
    </source>
</evidence>